<protein>
    <submittedName>
        <fullName evidence="6">Putative D,D-dipeptide-binding periplasmic protein DdpA</fullName>
    </submittedName>
</protein>
<dbReference type="GO" id="GO:0030288">
    <property type="term" value="C:outer membrane-bounded periplasmic space"/>
    <property type="evidence" value="ECO:0007669"/>
    <property type="project" value="UniProtKB-ARBA"/>
</dbReference>
<dbReference type="Gene3D" id="3.90.76.10">
    <property type="entry name" value="Dipeptide-binding Protein, Domain 1"/>
    <property type="match status" value="1"/>
</dbReference>
<gene>
    <name evidence="6" type="primary">ddpA</name>
    <name evidence="6" type="ORF">LMG26858_02184</name>
</gene>
<evidence type="ECO:0000256" key="1">
    <source>
        <dbReference type="ARBA" id="ARBA00005695"/>
    </source>
</evidence>
<feature type="chain" id="PRO_5028846542" evidence="4">
    <location>
        <begin position="24"/>
        <end position="528"/>
    </location>
</feature>
<proteinExistence type="inferred from homology"/>
<evidence type="ECO:0000313" key="6">
    <source>
        <dbReference type="EMBL" id="CAB3860280.1"/>
    </source>
</evidence>
<keyword evidence="3 4" id="KW-0732">Signal</keyword>
<dbReference type="PROSITE" id="PS51257">
    <property type="entry name" value="PROKAR_LIPOPROTEIN"/>
    <property type="match status" value="1"/>
</dbReference>
<dbReference type="AlphaFoldDB" id="A0A6S7D004"/>
<dbReference type="GO" id="GO:0043190">
    <property type="term" value="C:ATP-binding cassette (ABC) transporter complex"/>
    <property type="evidence" value="ECO:0007669"/>
    <property type="project" value="InterPro"/>
</dbReference>
<reference evidence="6 7" key="1">
    <citation type="submission" date="2020-04" db="EMBL/GenBank/DDBJ databases">
        <authorList>
            <person name="De Canck E."/>
        </authorList>
    </citation>
    <scope>NUCLEOTIDE SEQUENCE [LARGE SCALE GENOMIC DNA]</scope>
    <source>
        <strain evidence="6 7">LMG 26858</strain>
    </source>
</reference>
<comment type="similarity">
    <text evidence="1">Belongs to the bacterial solute-binding protein 5 family.</text>
</comment>
<dbReference type="PIRSF" id="PIRSF002741">
    <property type="entry name" value="MppA"/>
    <property type="match status" value="1"/>
</dbReference>
<dbReference type="GO" id="GO:0015833">
    <property type="term" value="P:peptide transport"/>
    <property type="evidence" value="ECO:0007669"/>
    <property type="project" value="TreeGrafter"/>
</dbReference>
<dbReference type="InterPro" id="IPR000914">
    <property type="entry name" value="SBP_5_dom"/>
</dbReference>
<sequence>MRQRLSNFLLAAAIACAPAASHAFETSNGKRILVIGGQQAVSVMDPAQKYDQSIRTIQQATYDALLKYEGDPPELKPLLATSWSSNADATEWTFKLDPRAKFQNGDPVDAAAVKASFERTLKLNKGPAWMFSDFLKAENIVVDDPQTIRFKLSQPYAAFLGLVPWWYVVNVKEAMAHEQNGDYGQQWLTEHTAGSGPFRVKRVEPNSLYELETWNEYWKGWPQPEKARLGGVIYRVITENSSRRAALARGEIDIAGSLSPEDVDQLATVKGVRITRKAGTGMGGFGLKFNTQGKYTSDLNLRRALAYAFDYDSLLKIYNGKARLMDSPFPPSVQGHIAVPDMPRRDMDKARAYLAKSKWPQGGIELEYVYVQGLEEERQMGLLLIDNLKPLGITIRMVPLTWPNMVARGAKVETSPDIFASFSSVMSIDPESAAYMYHKGSWGQYYATHFLDDPELFSLIDRARTLADWSQRQPLYEEIQRRIVADQPEIFGMIRDRTTVTRDYVQGLVDSPIRMASEFDLYPLYIGR</sequence>
<feature type="signal peptide" evidence="4">
    <location>
        <begin position="1"/>
        <end position="23"/>
    </location>
</feature>
<evidence type="ECO:0000256" key="4">
    <source>
        <dbReference type="SAM" id="SignalP"/>
    </source>
</evidence>
<dbReference type="RefSeq" id="WP_175207070.1">
    <property type="nucleotide sequence ID" value="NZ_CADILG010000012.1"/>
</dbReference>
<accession>A0A6S7D004</accession>
<evidence type="ECO:0000313" key="7">
    <source>
        <dbReference type="Proteomes" id="UP000494117"/>
    </source>
</evidence>
<dbReference type="EMBL" id="CADILG010000012">
    <property type="protein sequence ID" value="CAB3860280.1"/>
    <property type="molecule type" value="Genomic_DNA"/>
</dbReference>
<dbReference type="PANTHER" id="PTHR30290:SF9">
    <property type="entry name" value="OLIGOPEPTIDE-BINDING PROTEIN APPA"/>
    <property type="match status" value="1"/>
</dbReference>
<evidence type="ECO:0000256" key="2">
    <source>
        <dbReference type="ARBA" id="ARBA00022448"/>
    </source>
</evidence>
<keyword evidence="7" id="KW-1185">Reference proteome</keyword>
<dbReference type="Proteomes" id="UP000494117">
    <property type="component" value="Unassembled WGS sequence"/>
</dbReference>
<dbReference type="SUPFAM" id="SSF53850">
    <property type="entry name" value="Periplasmic binding protein-like II"/>
    <property type="match status" value="1"/>
</dbReference>
<evidence type="ECO:0000256" key="3">
    <source>
        <dbReference type="ARBA" id="ARBA00022729"/>
    </source>
</evidence>
<evidence type="ECO:0000259" key="5">
    <source>
        <dbReference type="Pfam" id="PF00496"/>
    </source>
</evidence>
<dbReference type="Gene3D" id="3.40.190.10">
    <property type="entry name" value="Periplasmic binding protein-like II"/>
    <property type="match status" value="1"/>
</dbReference>
<keyword evidence="2" id="KW-0813">Transport</keyword>
<dbReference type="GO" id="GO:1904680">
    <property type="term" value="F:peptide transmembrane transporter activity"/>
    <property type="evidence" value="ECO:0007669"/>
    <property type="project" value="TreeGrafter"/>
</dbReference>
<feature type="domain" description="Solute-binding protein family 5" evidence="5">
    <location>
        <begin position="74"/>
        <end position="438"/>
    </location>
</feature>
<dbReference type="PANTHER" id="PTHR30290">
    <property type="entry name" value="PERIPLASMIC BINDING COMPONENT OF ABC TRANSPORTER"/>
    <property type="match status" value="1"/>
</dbReference>
<organism evidence="6 7">
    <name type="scientific">Achromobacter anxifer</name>
    <dbReference type="NCBI Taxonomy" id="1287737"/>
    <lineage>
        <taxon>Bacteria</taxon>
        <taxon>Pseudomonadati</taxon>
        <taxon>Pseudomonadota</taxon>
        <taxon>Betaproteobacteria</taxon>
        <taxon>Burkholderiales</taxon>
        <taxon>Alcaligenaceae</taxon>
        <taxon>Achromobacter</taxon>
    </lineage>
</organism>
<dbReference type="Gene3D" id="3.10.105.10">
    <property type="entry name" value="Dipeptide-binding Protein, Domain 3"/>
    <property type="match status" value="1"/>
</dbReference>
<dbReference type="Pfam" id="PF00496">
    <property type="entry name" value="SBP_bac_5"/>
    <property type="match status" value="1"/>
</dbReference>
<dbReference type="InterPro" id="IPR030678">
    <property type="entry name" value="Peptide/Ni-bd"/>
</dbReference>
<name>A0A6S7D004_9BURK</name>
<dbReference type="CDD" id="cd08512">
    <property type="entry name" value="PBP2_NikA_DppA_OppA_like_7"/>
    <property type="match status" value="1"/>
</dbReference>
<dbReference type="InterPro" id="IPR039424">
    <property type="entry name" value="SBP_5"/>
</dbReference>